<evidence type="ECO:0008006" key="4">
    <source>
        <dbReference type="Google" id="ProtNLM"/>
    </source>
</evidence>
<keyword evidence="1" id="KW-0812">Transmembrane</keyword>
<feature type="transmembrane region" description="Helical" evidence="1">
    <location>
        <begin position="87"/>
        <end position="108"/>
    </location>
</feature>
<reference evidence="2 3" key="1">
    <citation type="journal article" date="2019" name="Int. J. Syst. Evol. Microbiol.">
        <title>The Global Catalogue of Microorganisms (GCM) 10K type strain sequencing project: providing services to taxonomists for standard genome sequencing and annotation.</title>
        <authorList>
            <consortium name="The Broad Institute Genomics Platform"/>
            <consortium name="The Broad Institute Genome Sequencing Center for Infectious Disease"/>
            <person name="Wu L."/>
            <person name="Ma J."/>
        </authorList>
    </citation>
    <scope>NUCLEOTIDE SEQUENCE [LARGE SCALE GENOMIC DNA]</scope>
    <source>
        <strain evidence="2 3">JCM 12398</strain>
    </source>
</reference>
<comment type="caution">
    <text evidence="2">The sequence shown here is derived from an EMBL/GenBank/DDBJ whole genome shotgun (WGS) entry which is preliminary data.</text>
</comment>
<feature type="transmembrane region" description="Helical" evidence="1">
    <location>
        <begin position="57"/>
        <end position="80"/>
    </location>
</feature>
<evidence type="ECO:0000256" key="1">
    <source>
        <dbReference type="SAM" id="Phobius"/>
    </source>
</evidence>
<organism evidence="2 3">
    <name type="scientific">Agrococcus citreus</name>
    <dbReference type="NCBI Taxonomy" id="84643"/>
    <lineage>
        <taxon>Bacteria</taxon>
        <taxon>Bacillati</taxon>
        <taxon>Actinomycetota</taxon>
        <taxon>Actinomycetes</taxon>
        <taxon>Micrococcales</taxon>
        <taxon>Microbacteriaceae</taxon>
        <taxon>Agrococcus</taxon>
    </lineage>
</organism>
<keyword evidence="1" id="KW-1133">Transmembrane helix</keyword>
<gene>
    <name evidence="2" type="ORF">GCM10009640_08010</name>
</gene>
<protein>
    <recommendedName>
        <fullName evidence="4">DUF4386 domain-containing protein</fullName>
    </recommendedName>
</protein>
<feature type="transmembrane region" description="Helical" evidence="1">
    <location>
        <begin position="114"/>
        <end position="134"/>
    </location>
</feature>
<dbReference type="Proteomes" id="UP001501266">
    <property type="component" value="Unassembled WGS sequence"/>
</dbReference>
<dbReference type="EMBL" id="BAAAKK010000001">
    <property type="protein sequence ID" value="GAA1419736.1"/>
    <property type="molecule type" value="Genomic_DNA"/>
</dbReference>
<proteinExistence type="predicted"/>
<name>A0ABN1YPZ2_9MICO</name>
<evidence type="ECO:0000313" key="3">
    <source>
        <dbReference type="Proteomes" id="UP001501266"/>
    </source>
</evidence>
<sequence>MIDNRLARTALLCLQAFVGVTAVAGGGALMIGSLDPGLATAITPSPEYLRGSPFSSYLVPGAVLAIVLGGVHLLSFAWLLRRQRWALLAAAVAAFDTLIWIFVQMIIIPFSVLQAVYFTAGLAEVGFLLLLLGVTRAAAPTHSAARAIDDRADQGTITL</sequence>
<keyword evidence="1" id="KW-0472">Membrane</keyword>
<dbReference type="RefSeq" id="WP_343917552.1">
    <property type="nucleotide sequence ID" value="NZ_BAAAKK010000001.1"/>
</dbReference>
<accession>A0ABN1YPZ2</accession>
<evidence type="ECO:0000313" key="2">
    <source>
        <dbReference type="EMBL" id="GAA1419736.1"/>
    </source>
</evidence>
<keyword evidence="3" id="KW-1185">Reference proteome</keyword>